<reference evidence="17 18" key="4">
    <citation type="journal article" date="2018" name="Proc. Natl. Acad. Sci. U.S.A.">
        <title>Nonmutational mechanism of inheritance in the Archaeon Sulfolobus solfataricus.</title>
        <authorList>
            <person name="Payne S."/>
            <person name="McCarthy S."/>
            <person name="Johnson T."/>
            <person name="North E."/>
            <person name="Blum P."/>
        </authorList>
    </citation>
    <scope>NUCLEOTIDE SEQUENCE [LARGE SCALE GENOMIC DNA]</scope>
    <source>
        <strain evidence="6 17">SARC-H</strain>
        <strain evidence="7 21">SARC-I</strain>
        <strain evidence="9 22">SARC-N</strain>
        <strain evidence="10 23">SARC-O</strain>
        <strain evidence="11 18">SUL120</strain>
        <strain evidence="5 19">SULG</strain>
        <strain evidence="8 20">SULM</strain>
    </source>
</reference>
<evidence type="ECO:0000313" key="19">
    <source>
        <dbReference type="Proteomes" id="UP000273194"/>
    </source>
</evidence>
<evidence type="ECO:0000313" key="4">
    <source>
        <dbReference type="EMBL" id="AKA80083.1"/>
    </source>
</evidence>
<evidence type="ECO:0000313" key="21">
    <source>
        <dbReference type="Proteomes" id="UP000275843"/>
    </source>
</evidence>
<dbReference type="EMBL" id="CP033240">
    <property type="protein sequence ID" value="AZF82235.1"/>
    <property type="molecule type" value="Genomic_DNA"/>
</dbReference>
<dbReference type="EMBL" id="CP033235">
    <property type="protein sequence ID" value="AZF69162.1"/>
    <property type="molecule type" value="Genomic_DNA"/>
</dbReference>
<evidence type="ECO:0000313" key="6">
    <source>
        <dbReference type="EMBL" id="AZF71782.1"/>
    </source>
</evidence>
<evidence type="ECO:0000313" key="18">
    <source>
        <dbReference type="Proteomes" id="UP000269431"/>
    </source>
</evidence>
<dbReference type="EMBL" id="CP033239">
    <property type="protein sequence ID" value="AZF79630.1"/>
    <property type="molecule type" value="Genomic_DNA"/>
</dbReference>
<evidence type="ECO:0000313" key="14">
    <source>
        <dbReference type="Proteomes" id="UP000033085"/>
    </source>
</evidence>
<reference evidence="16" key="2">
    <citation type="submission" date="2016-04" db="EMBL/GenBank/DDBJ databases">
        <authorList>
            <person name="Shah S.A."/>
            <person name="Garrett R.A."/>
        </authorList>
    </citation>
    <scope>NUCLEOTIDE SEQUENCE [LARGE SCALE GENOMIC DNA]</scope>
    <source>
        <strain evidence="16">ATCC 35091 / DSM 1616 / JCM 8930 / NBRC 15331 / P1</strain>
    </source>
</reference>
<proteinExistence type="predicted"/>
<dbReference type="EMBL" id="LT549890">
    <property type="protein sequence ID" value="SAI85446.1"/>
    <property type="molecule type" value="Genomic_DNA"/>
</dbReference>
<evidence type="ECO:0000313" key="17">
    <source>
        <dbReference type="Proteomes" id="UP000267993"/>
    </source>
</evidence>
<protein>
    <submittedName>
        <fullName evidence="3">Uncharacterized protein</fullName>
    </submittedName>
</protein>
<reference evidence="3" key="5">
    <citation type="submission" date="2018-10" db="EMBL/GenBank/DDBJ databases">
        <authorList>
            <person name="McCarthy S."/>
            <person name="Gradnigo J."/>
            <person name="Johnson T."/>
            <person name="Payne S."/>
            <person name="Lipzen A."/>
            <person name="Schackwitz W."/>
            <person name="Martin J."/>
            <person name="Moriyama E."/>
            <person name="Blum P."/>
        </authorList>
    </citation>
    <scope>NUCLEOTIDE SEQUENCE</scope>
    <source>
        <strain evidence="2">SARC-B</strain>
        <strain evidence="3">SARC-C</strain>
        <strain evidence="4">SULA</strain>
    </source>
</reference>
<dbReference type="Proteomes" id="UP000278715">
    <property type="component" value="Chromosome"/>
</dbReference>
<evidence type="ECO:0000313" key="15">
    <source>
        <dbReference type="Proteomes" id="UP000033106"/>
    </source>
</evidence>
<dbReference type="PATRIC" id="fig|2287.6.peg.2762"/>
<name>A0A0E3JYZ4_SACSO</name>
<dbReference type="Gene3D" id="1.20.5.300">
    <property type="match status" value="1"/>
</dbReference>
<dbReference type="EMBL" id="CP011055">
    <property type="protein sequence ID" value="AKA74698.1"/>
    <property type="molecule type" value="Genomic_DNA"/>
</dbReference>
<evidence type="ECO:0000313" key="10">
    <source>
        <dbReference type="EMBL" id="AZF82235.1"/>
    </source>
</evidence>
<accession>A0A0E3JYZ4</accession>
<evidence type="ECO:0000313" key="11">
    <source>
        <dbReference type="EMBL" id="AZF84827.1"/>
    </source>
</evidence>
<evidence type="ECO:0000313" key="3">
    <source>
        <dbReference type="EMBL" id="AKA77392.1"/>
    </source>
</evidence>
<dbReference type="Proteomes" id="UP000273194">
    <property type="component" value="Chromosome"/>
</dbReference>
<dbReference type="Proteomes" id="UP000033106">
    <property type="component" value="Chromosome"/>
</dbReference>
<dbReference type="Proteomes" id="UP000033057">
    <property type="component" value="Chromosome"/>
</dbReference>
<dbReference type="EMBL" id="CP011057">
    <property type="protein sequence ID" value="AKA80083.1"/>
    <property type="molecule type" value="Genomic_DNA"/>
</dbReference>
<evidence type="ECO:0000313" key="8">
    <source>
        <dbReference type="EMBL" id="AZF77025.1"/>
    </source>
</evidence>
<dbReference type="Proteomes" id="UP000267993">
    <property type="component" value="Chromosome"/>
</dbReference>
<dbReference type="KEGG" id="ssof:SULC_2585"/>
<dbReference type="KEGG" id="ssol:SULB_2590"/>
<dbReference type="KEGG" id="ssoa:SULA_2588"/>
<feature type="coiled-coil region" evidence="1">
    <location>
        <begin position="37"/>
        <end position="71"/>
    </location>
</feature>
<dbReference type="EMBL" id="CP033241">
    <property type="protein sequence ID" value="AZF84827.1"/>
    <property type="molecule type" value="Genomic_DNA"/>
</dbReference>
<evidence type="ECO:0000313" key="7">
    <source>
        <dbReference type="EMBL" id="AZF74402.1"/>
    </source>
</evidence>
<dbReference type="EMBL" id="CP033238">
    <property type="protein sequence ID" value="AZF77025.1"/>
    <property type="molecule type" value="Genomic_DNA"/>
</dbReference>
<evidence type="ECO:0000313" key="20">
    <source>
        <dbReference type="Proteomes" id="UP000273443"/>
    </source>
</evidence>
<evidence type="ECO:0000313" key="12">
    <source>
        <dbReference type="EMBL" id="SAI85446.1"/>
    </source>
</evidence>
<keyword evidence="1" id="KW-0175">Coiled coil</keyword>
<dbReference type="Proteomes" id="UP000269431">
    <property type="component" value="Chromosome"/>
</dbReference>
<dbReference type="Proteomes" id="UP000076770">
    <property type="component" value="Chromosome i"/>
</dbReference>
<evidence type="ECO:0000313" key="2">
    <source>
        <dbReference type="EMBL" id="AKA74698.1"/>
    </source>
</evidence>
<dbReference type="Proteomes" id="UP000282269">
    <property type="component" value="Chromosome"/>
</dbReference>
<evidence type="ECO:0000313" key="9">
    <source>
        <dbReference type="EMBL" id="AZF79630.1"/>
    </source>
</evidence>
<dbReference type="Proteomes" id="UP000033085">
    <property type="component" value="Chromosome"/>
</dbReference>
<gene>
    <name evidence="12" type="ORF">SSOP1_1892</name>
    <name evidence="4" type="ORF">SULA_2588</name>
    <name evidence="2" type="ORF">SULB_2590</name>
    <name evidence="3" type="ORF">SULC_2585</name>
    <name evidence="5" type="ORF">SULG_13160</name>
    <name evidence="6" type="ORF">SULH_13160</name>
    <name evidence="7" type="ORF">SULI_13160</name>
    <name evidence="8" type="ORF">SULM_13150</name>
    <name evidence="9" type="ORF">SULN_13140</name>
    <name evidence="10" type="ORF">SULO_13160</name>
    <name evidence="11" type="ORF">SULZ_13190</name>
</gene>
<evidence type="ECO:0000313" key="23">
    <source>
        <dbReference type="Proteomes" id="UP000282269"/>
    </source>
</evidence>
<organism evidence="3 13">
    <name type="scientific">Saccharolobus solfataricus</name>
    <name type="common">Sulfolobus solfataricus</name>
    <dbReference type="NCBI Taxonomy" id="2287"/>
    <lineage>
        <taxon>Archaea</taxon>
        <taxon>Thermoproteota</taxon>
        <taxon>Thermoprotei</taxon>
        <taxon>Sulfolobales</taxon>
        <taxon>Sulfolobaceae</taxon>
        <taxon>Saccharolobus</taxon>
    </lineage>
</organism>
<dbReference type="Proteomes" id="UP000273443">
    <property type="component" value="Chromosome"/>
</dbReference>
<dbReference type="AlphaFoldDB" id="A0A0E3JYZ4"/>
<evidence type="ECO:0000313" key="16">
    <source>
        <dbReference type="Proteomes" id="UP000076770"/>
    </source>
</evidence>
<dbReference type="EMBL" id="CP011056">
    <property type="protein sequence ID" value="AKA77392.1"/>
    <property type="molecule type" value="Genomic_DNA"/>
</dbReference>
<evidence type="ECO:0000313" key="22">
    <source>
        <dbReference type="Proteomes" id="UP000278715"/>
    </source>
</evidence>
<evidence type="ECO:0000313" key="5">
    <source>
        <dbReference type="EMBL" id="AZF69162.1"/>
    </source>
</evidence>
<dbReference type="EMBL" id="CP033236">
    <property type="protein sequence ID" value="AZF71782.1"/>
    <property type="molecule type" value="Genomic_DNA"/>
</dbReference>
<reference evidence="12" key="3">
    <citation type="submission" date="2016-04" db="EMBL/GenBank/DDBJ databases">
        <authorList>
            <person name="Evans L.H."/>
            <person name="Alamgir A."/>
            <person name="Owens N."/>
            <person name="Weber N.D."/>
            <person name="Virtaneva K."/>
            <person name="Barbian K."/>
            <person name="Babar A."/>
            <person name="Rosenke K."/>
        </authorList>
    </citation>
    <scope>NUCLEOTIDE SEQUENCE</scope>
    <source>
        <strain evidence="12">P1</strain>
    </source>
</reference>
<reference evidence="13 14" key="1">
    <citation type="journal article" date="2015" name="Genome Announc.">
        <title>Complete Genome Sequence of Sulfolobus solfataricus Strain 98/2 and Evolved Derivatives.</title>
        <authorList>
            <person name="McCarthy S."/>
            <person name="Gradnigo J."/>
            <person name="Johnson T."/>
            <person name="Payne S."/>
            <person name="Lipzen A."/>
            <person name="Martin J."/>
            <person name="Schackwitz W."/>
            <person name="Moriyama E."/>
            <person name="Blum P."/>
        </authorList>
    </citation>
    <scope>NUCLEOTIDE SEQUENCE [LARGE SCALE GENOMIC DNA]</scope>
    <source>
        <strain evidence="13">98/2 SULC</strain>
        <strain evidence="2">SARC-B</strain>
        <strain evidence="3">SARC-C</strain>
        <strain evidence="4 15">SULA</strain>
        <strain evidence="14">SULB</strain>
    </source>
</reference>
<evidence type="ECO:0000313" key="13">
    <source>
        <dbReference type="Proteomes" id="UP000033057"/>
    </source>
</evidence>
<sequence length="86" mass="9921">MSSEKVVDEILRNPHLISAIADKVYEKLKDEIVIKRLEENTKSIQLLQETIRSLQEEVKRHSEAITSLQQEVKKQGEAIVSLPKRN</sequence>
<evidence type="ECO:0000256" key="1">
    <source>
        <dbReference type="SAM" id="Coils"/>
    </source>
</evidence>
<dbReference type="Proteomes" id="UP000275843">
    <property type="component" value="Chromosome"/>
</dbReference>
<dbReference type="EMBL" id="CP033237">
    <property type="protein sequence ID" value="AZF74402.1"/>
    <property type="molecule type" value="Genomic_DNA"/>
</dbReference>